<feature type="domain" description="Siroheme decarboxylase AsnC-like ligand binding" evidence="6">
    <location>
        <begin position="74"/>
        <end position="148"/>
    </location>
</feature>
<dbReference type="InterPro" id="IPR036390">
    <property type="entry name" value="WH_DNA-bd_sf"/>
</dbReference>
<evidence type="ECO:0000256" key="1">
    <source>
        <dbReference type="ARBA" id="ARBA00023239"/>
    </source>
</evidence>
<evidence type="ECO:0000256" key="2">
    <source>
        <dbReference type="ARBA" id="ARBA00023444"/>
    </source>
</evidence>
<comment type="caution">
    <text evidence="8">The sequence shown here is derived from an EMBL/GenBank/DDBJ whole genome shotgun (WGS) entry which is preliminary data.</text>
</comment>
<accession>A0A1F6V4Z8</accession>
<dbReference type="Proteomes" id="UP000179076">
    <property type="component" value="Unassembled WGS sequence"/>
</dbReference>
<evidence type="ECO:0000313" key="9">
    <source>
        <dbReference type="Proteomes" id="UP000179076"/>
    </source>
</evidence>
<organism evidence="8 9">
    <name type="scientific">Candidatus Muproteobacteria bacterium RBG_16_60_9</name>
    <dbReference type="NCBI Taxonomy" id="1817755"/>
    <lineage>
        <taxon>Bacteria</taxon>
        <taxon>Pseudomonadati</taxon>
        <taxon>Pseudomonadota</taxon>
        <taxon>Candidatus Muproteobacteria</taxon>
    </lineage>
</organism>
<dbReference type="AlphaFoldDB" id="A0A1F6V4Z8"/>
<feature type="domain" description="Siroheme decarboxylase NirL-like HTH" evidence="7">
    <location>
        <begin position="15"/>
        <end position="60"/>
    </location>
</feature>
<evidence type="ECO:0000259" key="6">
    <source>
        <dbReference type="Pfam" id="PF17805"/>
    </source>
</evidence>
<dbReference type="InterPro" id="IPR040523">
    <property type="entry name" value="AsnC_trans_reg2"/>
</dbReference>
<evidence type="ECO:0000256" key="3">
    <source>
        <dbReference type="ARBA" id="ARBA00023457"/>
    </source>
</evidence>
<evidence type="ECO:0000256" key="5">
    <source>
        <dbReference type="ARBA" id="ARBA00048470"/>
    </source>
</evidence>
<dbReference type="InterPro" id="IPR050684">
    <property type="entry name" value="HTH-Siroheme_Decarb"/>
</dbReference>
<dbReference type="GO" id="GO:0016829">
    <property type="term" value="F:lyase activity"/>
    <property type="evidence" value="ECO:0007669"/>
    <property type="project" value="UniProtKB-KW"/>
</dbReference>
<dbReference type="Gene3D" id="1.10.10.10">
    <property type="entry name" value="Winged helix-like DNA-binding domain superfamily/Winged helix DNA-binding domain"/>
    <property type="match status" value="1"/>
</dbReference>
<gene>
    <name evidence="8" type="ORF">A2W18_11695</name>
</gene>
<dbReference type="EMBL" id="MFSP01000121">
    <property type="protein sequence ID" value="OGI64747.1"/>
    <property type="molecule type" value="Genomic_DNA"/>
</dbReference>
<dbReference type="Pfam" id="PF17805">
    <property type="entry name" value="AsnC_trans_reg2"/>
    <property type="match status" value="1"/>
</dbReference>
<dbReference type="EC" id="4.1.1.111" evidence="4"/>
<proteinExistence type="inferred from homology"/>
<dbReference type="PANTHER" id="PTHR43413:SF1">
    <property type="entry name" value="SIROHEME DECARBOXYLASE NIRL SUBUNIT"/>
    <property type="match status" value="1"/>
</dbReference>
<comment type="catalytic activity">
    <reaction evidence="5">
        <text>siroheme + 2 H(+) = 12,18-didecarboxysiroheme + 2 CO2</text>
        <dbReference type="Rhea" id="RHEA:19093"/>
        <dbReference type="ChEBI" id="CHEBI:15378"/>
        <dbReference type="ChEBI" id="CHEBI:16526"/>
        <dbReference type="ChEBI" id="CHEBI:60052"/>
        <dbReference type="ChEBI" id="CHEBI:140497"/>
        <dbReference type="EC" id="4.1.1.111"/>
    </reaction>
</comment>
<protein>
    <recommendedName>
        <fullName evidence="4">siroheme decarboxylase</fullName>
        <ecNumber evidence="4">4.1.1.111</ecNumber>
    </recommendedName>
</protein>
<dbReference type="SUPFAM" id="SSF46785">
    <property type="entry name" value="Winged helix' DNA-binding domain"/>
    <property type="match status" value="1"/>
</dbReference>
<dbReference type="InterPro" id="IPR036388">
    <property type="entry name" value="WH-like_DNA-bd_sf"/>
</dbReference>
<dbReference type="Pfam" id="PF22451">
    <property type="entry name" value="NirdL-like_HTH"/>
    <property type="match status" value="1"/>
</dbReference>
<reference evidence="8 9" key="1">
    <citation type="journal article" date="2016" name="Nat. Commun.">
        <title>Thousands of microbial genomes shed light on interconnected biogeochemical processes in an aquifer system.</title>
        <authorList>
            <person name="Anantharaman K."/>
            <person name="Brown C.T."/>
            <person name="Hug L.A."/>
            <person name="Sharon I."/>
            <person name="Castelle C.J."/>
            <person name="Probst A.J."/>
            <person name="Thomas B.C."/>
            <person name="Singh A."/>
            <person name="Wilkins M.J."/>
            <person name="Karaoz U."/>
            <person name="Brodie E.L."/>
            <person name="Williams K.H."/>
            <person name="Hubbard S.S."/>
            <person name="Banfield J.F."/>
        </authorList>
    </citation>
    <scope>NUCLEOTIDE SEQUENCE [LARGE SCALE GENOMIC DNA]</scope>
</reference>
<evidence type="ECO:0000313" key="8">
    <source>
        <dbReference type="EMBL" id="OGI64747.1"/>
    </source>
</evidence>
<comment type="similarity">
    <text evidence="3">Belongs to the Ahb/Nir family.</text>
</comment>
<dbReference type="Gene3D" id="3.30.70.3460">
    <property type="match status" value="1"/>
</dbReference>
<evidence type="ECO:0000259" key="7">
    <source>
        <dbReference type="Pfam" id="PF22451"/>
    </source>
</evidence>
<dbReference type="InterPro" id="IPR053953">
    <property type="entry name" value="NirdL-like_HTH"/>
</dbReference>
<evidence type="ECO:0000256" key="4">
    <source>
        <dbReference type="ARBA" id="ARBA00023471"/>
    </source>
</evidence>
<keyword evidence="1" id="KW-0456">Lyase</keyword>
<sequence length="159" mass="17548">MNARAETGVALKELERQLLDAYQRGFPLSPTPYADIACELGTDEATILAMIERLQAQGVISRVGVVVKPRTIGASALAAMAVPADRLEAVAALVSAYPEVNHNYERENRLNLWFVAAAPDEVQLTAVFDEIARRTGIEVQRLPMIEDYHIDLGFKLQWA</sequence>
<name>A0A1F6V4Z8_9PROT</name>
<comment type="pathway">
    <text evidence="2">Porphyrin-containing compound metabolism.</text>
</comment>
<dbReference type="PANTHER" id="PTHR43413">
    <property type="entry name" value="TRANSCRIPTIONAL REGULATOR, ASNC FAMILY"/>
    <property type="match status" value="1"/>
</dbReference>